<name>A0A2B7XTQ6_POLH7</name>
<dbReference type="Proteomes" id="UP000224634">
    <property type="component" value="Unassembled WGS sequence"/>
</dbReference>
<accession>A0A2B7XTQ6</accession>
<keyword evidence="3" id="KW-1185">Reference proteome</keyword>
<evidence type="ECO:0000313" key="2">
    <source>
        <dbReference type="EMBL" id="PGH12325.1"/>
    </source>
</evidence>
<dbReference type="EMBL" id="PDNA01000119">
    <property type="protein sequence ID" value="PGH12325.1"/>
    <property type="molecule type" value="Genomic_DNA"/>
</dbReference>
<organism evidence="2 3">
    <name type="scientific">Polytolypa hystricis (strain UAMH7299)</name>
    <dbReference type="NCBI Taxonomy" id="1447883"/>
    <lineage>
        <taxon>Eukaryota</taxon>
        <taxon>Fungi</taxon>
        <taxon>Dikarya</taxon>
        <taxon>Ascomycota</taxon>
        <taxon>Pezizomycotina</taxon>
        <taxon>Eurotiomycetes</taxon>
        <taxon>Eurotiomycetidae</taxon>
        <taxon>Onygenales</taxon>
        <taxon>Onygenales incertae sedis</taxon>
        <taxon>Polytolypa</taxon>
    </lineage>
</organism>
<evidence type="ECO:0000313" key="3">
    <source>
        <dbReference type="Proteomes" id="UP000224634"/>
    </source>
</evidence>
<feature type="region of interest" description="Disordered" evidence="1">
    <location>
        <begin position="1"/>
        <end position="20"/>
    </location>
</feature>
<dbReference type="AlphaFoldDB" id="A0A2B7XTQ6"/>
<protein>
    <submittedName>
        <fullName evidence="2">Uncharacterized protein</fullName>
    </submittedName>
</protein>
<reference evidence="2 3" key="1">
    <citation type="submission" date="2017-10" db="EMBL/GenBank/DDBJ databases">
        <title>Comparative genomics in systemic dimorphic fungi from Ajellomycetaceae.</title>
        <authorList>
            <person name="Munoz J.F."/>
            <person name="Mcewen J.G."/>
            <person name="Clay O.K."/>
            <person name="Cuomo C.A."/>
        </authorList>
    </citation>
    <scope>NUCLEOTIDE SEQUENCE [LARGE SCALE GENOMIC DNA]</scope>
    <source>
        <strain evidence="2 3">UAMH7299</strain>
    </source>
</reference>
<sequence length="75" mass="8311">MAEPSKFPDPYTPDSLESDSIIPGRHLQGITVTVVTTIEREIIREEVPGVTDYPSTWTEITSNHTFANALPISKL</sequence>
<evidence type="ECO:0000256" key="1">
    <source>
        <dbReference type="SAM" id="MobiDB-lite"/>
    </source>
</evidence>
<gene>
    <name evidence="2" type="ORF">AJ80_06735</name>
</gene>
<comment type="caution">
    <text evidence="2">The sequence shown here is derived from an EMBL/GenBank/DDBJ whole genome shotgun (WGS) entry which is preliminary data.</text>
</comment>
<proteinExistence type="predicted"/>